<dbReference type="HOGENOM" id="CLU_3293289_0_0_5"/>
<protein>
    <submittedName>
        <fullName evidence="2">Uncharacterized protein</fullName>
    </submittedName>
</protein>
<keyword evidence="3" id="KW-1185">Reference proteome</keyword>
<organism evidence="2 3">
    <name type="scientific">Novosphingobium nitrogenifigens DSM 19370</name>
    <dbReference type="NCBI Taxonomy" id="983920"/>
    <lineage>
        <taxon>Bacteria</taxon>
        <taxon>Pseudomonadati</taxon>
        <taxon>Pseudomonadota</taxon>
        <taxon>Alphaproteobacteria</taxon>
        <taxon>Sphingomonadales</taxon>
        <taxon>Sphingomonadaceae</taxon>
        <taxon>Novosphingobium</taxon>
    </lineage>
</organism>
<sequence>MVWAPRSGHRAQSRPRRRVRQPSGVGGWAHDVLFDLNQYS</sequence>
<accession>F1Z3Z1</accession>
<evidence type="ECO:0000313" key="2">
    <source>
        <dbReference type="EMBL" id="EGD60685.1"/>
    </source>
</evidence>
<dbReference type="Proteomes" id="UP000004728">
    <property type="component" value="Unassembled WGS sequence"/>
</dbReference>
<dbReference type="InParanoid" id="F1Z3Z1"/>
<feature type="compositionally biased region" description="Basic residues" evidence="1">
    <location>
        <begin position="7"/>
        <end position="20"/>
    </location>
</feature>
<comment type="caution">
    <text evidence="2">The sequence shown here is derived from an EMBL/GenBank/DDBJ whole genome shotgun (WGS) entry which is preliminary data.</text>
</comment>
<gene>
    <name evidence="2" type="ORF">Y88_1766</name>
</gene>
<reference evidence="2 3" key="1">
    <citation type="journal article" date="2012" name="J. Bacteriol.">
        <title>Draft Genome Sequence of Novosphingobium nitrogenifigens Y88T.</title>
        <authorList>
            <person name="Strabala T.J."/>
            <person name="Macdonald L."/>
            <person name="Liu V."/>
            <person name="Smit A.M."/>
        </authorList>
    </citation>
    <scope>NUCLEOTIDE SEQUENCE [LARGE SCALE GENOMIC DNA]</scope>
    <source>
        <strain evidence="2 3">DSM 19370</strain>
    </source>
</reference>
<evidence type="ECO:0000256" key="1">
    <source>
        <dbReference type="SAM" id="MobiDB-lite"/>
    </source>
</evidence>
<name>F1Z3Z1_9SPHN</name>
<proteinExistence type="predicted"/>
<evidence type="ECO:0000313" key="3">
    <source>
        <dbReference type="Proteomes" id="UP000004728"/>
    </source>
</evidence>
<feature type="region of interest" description="Disordered" evidence="1">
    <location>
        <begin position="1"/>
        <end position="23"/>
    </location>
</feature>
<dbReference type="EMBL" id="AEWJ01000013">
    <property type="protein sequence ID" value="EGD60685.1"/>
    <property type="molecule type" value="Genomic_DNA"/>
</dbReference>
<dbReference type="AlphaFoldDB" id="F1Z3Z1"/>